<dbReference type="EC" id="2.7.13.3" evidence="2"/>
<evidence type="ECO:0000256" key="2">
    <source>
        <dbReference type="ARBA" id="ARBA00012438"/>
    </source>
</evidence>
<feature type="transmembrane region" description="Helical" evidence="5">
    <location>
        <begin position="106"/>
        <end position="126"/>
    </location>
</feature>
<keyword evidence="5" id="KW-0812">Transmembrane</keyword>
<dbReference type="InterPro" id="IPR036097">
    <property type="entry name" value="HisK_dim/P_sf"/>
</dbReference>
<feature type="transmembrane region" description="Helical" evidence="5">
    <location>
        <begin position="44"/>
        <end position="63"/>
    </location>
</feature>
<dbReference type="Proteomes" id="UP000460298">
    <property type="component" value="Unassembled WGS sequence"/>
</dbReference>
<feature type="transmembrane region" description="Helical" evidence="5">
    <location>
        <begin position="146"/>
        <end position="179"/>
    </location>
</feature>
<dbReference type="SUPFAM" id="SSF52172">
    <property type="entry name" value="CheY-like"/>
    <property type="match status" value="1"/>
</dbReference>
<dbReference type="Pfam" id="PF02518">
    <property type="entry name" value="HATPase_c"/>
    <property type="match status" value="1"/>
</dbReference>
<dbReference type="Gene3D" id="1.10.287.130">
    <property type="match status" value="1"/>
</dbReference>
<evidence type="ECO:0000313" key="8">
    <source>
        <dbReference type="EMBL" id="KAB2929726.1"/>
    </source>
</evidence>
<evidence type="ECO:0000256" key="4">
    <source>
        <dbReference type="PROSITE-ProRule" id="PRU00169"/>
    </source>
</evidence>
<feature type="transmembrane region" description="Helical" evidence="5">
    <location>
        <begin position="75"/>
        <end position="94"/>
    </location>
</feature>
<dbReference type="PROSITE" id="PS50110">
    <property type="entry name" value="RESPONSE_REGULATORY"/>
    <property type="match status" value="1"/>
</dbReference>
<proteinExistence type="predicted"/>
<dbReference type="Pfam" id="PF00072">
    <property type="entry name" value="Response_reg"/>
    <property type="match status" value="1"/>
</dbReference>
<dbReference type="InterPro" id="IPR003594">
    <property type="entry name" value="HATPase_dom"/>
</dbReference>
<feature type="modified residue" description="4-aspartylphosphate" evidence="4">
    <location>
        <position position="543"/>
    </location>
</feature>
<dbReference type="PRINTS" id="PR00344">
    <property type="entry name" value="BCTRLSENSOR"/>
</dbReference>
<comment type="caution">
    <text evidence="8">The sequence shown here is derived from an EMBL/GenBank/DDBJ whole genome shotgun (WGS) entry which is preliminary data.</text>
</comment>
<dbReference type="GO" id="GO:0000155">
    <property type="term" value="F:phosphorelay sensor kinase activity"/>
    <property type="evidence" value="ECO:0007669"/>
    <property type="project" value="InterPro"/>
</dbReference>
<feature type="domain" description="Response regulatory" evidence="7">
    <location>
        <begin position="495"/>
        <end position="610"/>
    </location>
</feature>
<dbReference type="Gene3D" id="3.40.50.2300">
    <property type="match status" value="1"/>
</dbReference>
<keyword evidence="5" id="KW-0472">Membrane</keyword>
<dbReference type="CDD" id="cd17574">
    <property type="entry name" value="REC_OmpR"/>
    <property type="match status" value="1"/>
</dbReference>
<dbReference type="Pfam" id="PF00512">
    <property type="entry name" value="HisKA"/>
    <property type="match status" value="1"/>
</dbReference>
<dbReference type="InterPro" id="IPR004358">
    <property type="entry name" value="Sig_transdc_His_kin-like_C"/>
</dbReference>
<organism evidence="8 9">
    <name type="scientific">Leptonema illini</name>
    <dbReference type="NCBI Taxonomy" id="183"/>
    <lineage>
        <taxon>Bacteria</taxon>
        <taxon>Pseudomonadati</taxon>
        <taxon>Spirochaetota</taxon>
        <taxon>Spirochaetia</taxon>
        <taxon>Leptospirales</taxon>
        <taxon>Leptospiraceae</taxon>
        <taxon>Leptonema</taxon>
    </lineage>
</organism>
<evidence type="ECO:0000259" key="6">
    <source>
        <dbReference type="PROSITE" id="PS50109"/>
    </source>
</evidence>
<reference evidence="8 9" key="1">
    <citation type="submission" date="2019-10" db="EMBL/GenBank/DDBJ databases">
        <title>Extracellular Electron Transfer in a Candidatus Methanoperedens spp. Enrichment Culture.</title>
        <authorList>
            <person name="Berger S."/>
            <person name="Rangel Shaw D."/>
            <person name="Berben T."/>
            <person name="In 'T Zandt M."/>
            <person name="Frank J."/>
            <person name="Reimann J."/>
            <person name="Jetten M.S.M."/>
            <person name="Welte C.U."/>
        </authorList>
    </citation>
    <scope>NUCLEOTIDE SEQUENCE [LARGE SCALE GENOMIC DNA]</scope>
    <source>
        <strain evidence="8">SB12</strain>
    </source>
</reference>
<dbReference type="SUPFAM" id="SSF55874">
    <property type="entry name" value="ATPase domain of HSP90 chaperone/DNA topoisomerase II/histidine kinase"/>
    <property type="match status" value="1"/>
</dbReference>
<accession>A0A833LXG1</accession>
<evidence type="ECO:0000256" key="5">
    <source>
        <dbReference type="SAM" id="Phobius"/>
    </source>
</evidence>
<evidence type="ECO:0000256" key="3">
    <source>
        <dbReference type="ARBA" id="ARBA00022553"/>
    </source>
</evidence>
<evidence type="ECO:0000313" key="9">
    <source>
        <dbReference type="Proteomes" id="UP000460298"/>
    </source>
</evidence>
<keyword evidence="5" id="KW-1133">Transmembrane helix</keyword>
<sequence>MKPETEKKSAFTTVLARLSVIVSFISPPASREAERVYEQSIRGAQFLGTVLLLSFSYSLWLEYHSGTPVNVQFTLAQWIAALLIIVQPLLFRWSNIQNFSQRSLKMQSMTIVSRSFGLLMGIITILEMETQFHDVNIDYSDARSWLANLALMAAFSFFHIGPPIQFIAVWMFAFLYYFARIIIINQHEIPVPLVSMASTIVPLSAIWIIVNAWWFRIRLQYTEASENLKAANARLTEIDRFRSNFFAGISHEFRTPLTLILSPLQSFLEKAEDEELANYLQSVRKNGNRLLTLVNNLIDLARLDSGRMDLHLEAVDLCELVRGILAIFDQSFRSRGLSLRSELPLQLLTRLDIEKTETILINLLANALKFTDEGGAMVRVKQQSHLITISVEDTGPGIEADHRQSLFERFGAVRTSRSGSGLGLALSRELARFMNGDLTLRSGNGAGSSFDLTLPLYPILFKEKQSARITSSFSMPEEISALPVPALERETDRPLVCIVEDDDELRQYLHRIIGMRFRVITASDGAEAFDLAIDHPPDAVITDIVMPSMDGFDLLQRFRSSRELRGIPFLFLTARAGLEDRLEGLRLGGDDYLVKPFDPPELLEKASVLIRRKQREEEGLRSERQSLVGDLHDMVGSDLTDLLIVLGSMQPDLPPGDRVESARRLARNVLGALRDRIHEREDMQLIQDNFMHGVKVILNRRYAAVGRGIRFRFDTDEEESFVDHLDLHQRHALYAVFLEISTNDLKYGQGISTWELSYRGGTFRATFQAQSAQETVGRLSFIKRLRDEGGVCSEKNERGFYIFRLKMKLTGQRSRPSMLP</sequence>
<dbReference type="InterPro" id="IPR036890">
    <property type="entry name" value="HATPase_C_sf"/>
</dbReference>
<dbReference type="EMBL" id="WBUI01000027">
    <property type="protein sequence ID" value="KAB2929726.1"/>
    <property type="molecule type" value="Genomic_DNA"/>
</dbReference>
<dbReference type="Gene3D" id="3.30.565.10">
    <property type="entry name" value="Histidine kinase-like ATPase, C-terminal domain"/>
    <property type="match status" value="1"/>
</dbReference>
<dbReference type="PANTHER" id="PTHR43547:SF2">
    <property type="entry name" value="HYBRID SIGNAL TRANSDUCTION HISTIDINE KINASE C"/>
    <property type="match status" value="1"/>
</dbReference>
<dbReference type="SMART" id="SM00388">
    <property type="entry name" value="HisKA"/>
    <property type="match status" value="1"/>
</dbReference>
<keyword evidence="3 4" id="KW-0597">Phosphoprotein</keyword>
<protein>
    <recommendedName>
        <fullName evidence="2">histidine kinase</fullName>
        <ecNumber evidence="2">2.7.13.3</ecNumber>
    </recommendedName>
</protein>
<comment type="catalytic activity">
    <reaction evidence="1">
        <text>ATP + protein L-histidine = ADP + protein N-phospho-L-histidine.</text>
        <dbReference type="EC" id="2.7.13.3"/>
    </reaction>
</comment>
<dbReference type="InterPro" id="IPR001789">
    <property type="entry name" value="Sig_transdc_resp-reg_receiver"/>
</dbReference>
<dbReference type="PROSITE" id="PS50109">
    <property type="entry name" value="HIS_KIN"/>
    <property type="match status" value="1"/>
</dbReference>
<name>A0A833LXG1_9LEPT</name>
<dbReference type="InterPro" id="IPR005467">
    <property type="entry name" value="His_kinase_dom"/>
</dbReference>
<evidence type="ECO:0000259" key="7">
    <source>
        <dbReference type="PROSITE" id="PS50110"/>
    </source>
</evidence>
<dbReference type="PANTHER" id="PTHR43547">
    <property type="entry name" value="TWO-COMPONENT HISTIDINE KINASE"/>
    <property type="match status" value="1"/>
</dbReference>
<dbReference type="Gene3D" id="6.10.250.2870">
    <property type="match status" value="1"/>
</dbReference>
<dbReference type="SMART" id="SM00448">
    <property type="entry name" value="REC"/>
    <property type="match status" value="1"/>
</dbReference>
<dbReference type="SUPFAM" id="SSF47384">
    <property type="entry name" value="Homodimeric domain of signal transducing histidine kinase"/>
    <property type="match status" value="1"/>
</dbReference>
<dbReference type="AlphaFoldDB" id="A0A833LXG1"/>
<gene>
    <name evidence="8" type="ORF">F9K24_19055</name>
</gene>
<evidence type="ECO:0000256" key="1">
    <source>
        <dbReference type="ARBA" id="ARBA00000085"/>
    </source>
</evidence>
<feature type="transmembrane region" description="Helical" evidence="5">
    <location>
        <begin position="191"/>
        <end position="215"/>
    </location>
</feature>
<dbReference type="CDD" id="cd00082">
    <property type="entry name" value="HisKA"/>
    <property type="match status" value="1"/>
</dbReference>
<feature type="domain" description="Histidine kinase" evidence="6">
    <location>
        <begin position="248"/>
        <end position="458"/>
    </location>
</feature>
<dbReference type="InterPro" id="IPR011006">
    <property type="entry name" value="CheY-like_superfamily"/>
</dbReference>
<dbReference type="SMART" id="SM00387">
    <property type="entry name" value="HATPase_c"/>
    <property type="match status" value="1"/>
</dbReference>
<dbReference type="InterPro" id="IPR003661">
    <property type="entry name" value="HisK_dim/P_dom"/>
</dbReference>